<dbReference type="SUPFAM" id="SSF47781">
    <property type="entry name" value="RuvA domain 2-like"/>
    <property type="match status" value="1"/>
</dbReference>
<dbReference type="Gene3D" id="1.10.10.10">
    <property type="entry name" value="Winged helix-like DNA-binding domain superfamily/Winged helix DNA-binding domain"/>
    <property type="match status" value="1"/>
</dbReference>
<evidence type="ECO:0000259" key="2">
    <source>
        <dbReference type="Pfam" id="PF02481"/>
    </source>
</evidence>
<dbReference type="Pfam" id="PF02481">
    <property type="entry name" value="DNA_processg_A"/>
    <property type="match status" value="1"/>
</dbReference>
<dbReference type="InterPro" id="IPR057666">
    <property type="entry name" value="DrpA_SLOG"/>
</dbReference>
<dbReference type="RefSeq" id="WP_377093993.1">
    <property type="nucleotide sequence ID" value="NZ_JBHSJM010000001.1"/>
</dbReference>
<dbReference type="InterPro" id="IPR003488">
    <property type="entry name" value="DprA"/>
</dbReference>
<name>A0ABW5E3N2_9BACT</name>
<protein>
    <submittedName>
        <fullName evidence="4">DNA-processing protein DprA</fullName>
    </submittedName>
</protein>
<dbReference type="EMBL" id="JBHUJC010000041">
    <property type="protein sequence ID" value="MFD2277223.1"/>
    <property type="molecule type" value="Genomic_DNA"/>
</dbReference>
<dbReference type="Proteomes" id="UP001597297">
    <property type="component" value="Unassembled WGS sequence"/>
</dbReference>
<dbReference type="Pfam" id="PF14520">
    <property type="entry name" value="HHH_5"/>
    <property type="match status" value="1"/>
</dbReference>
<comment type="similarity">
    <text evidence="1">Belongs to the DprA/Smf family.</text>
</comment>
<feature type="domain" description="Smf/DprA SLOG" evidence="2">
    <location>
        <begin position="79"/>
        <end position="288"/>
    </location>
</feature>
<dbReference type="InterPro" id="IPR041614">
    <property type="entry name" value="DprA_WH"/>
</dbReference>
<dbReference type="Pfam" id="PF17782">
    <property type="entry name" value="WHD_DprA"/>
    <property type="match status" value="1"/>
</dbReference>
<reference evidence="5" key="1">
    <citation type="journal article" date="2019" name="Int. J. Syst. Evol. Microbiol.">
        <title>The Global Catalogue of Microorganisms (GCM) 10K type strain sequencing project: providing services to taxonomists for standard genome sequencing and annotation.</title>
        <authorList>
            <consortium name="The Broad Institute Genomics Platform"/>
            <consortium name="The Broad Institute Genome Sequencing Center for Infectious Disease"/>
            <person name="Wu L."/>
            <person name="Ma J."/>
        </authorList>
    </citation>
    <scope>NUCLEOTIDE SEQUENCE [LARGE SCALE GENOMIC DNA]</scope>
    <source>
        <strain evidence="5">JCM 16545</strain>
    </source>
</reference>
<organism evidence="4 5">
    <name type="scientific">Rubritalea spongiae</name>
    <dbReference type="NCBI Taxonomy" id="430797"/>
    <lineage>
        <taxon>Bacteria</taxon>
        <taxon>Pseudomonadati</taxon>
        <taxon>Verrucomicrobiota</taxon>
        <taxon>Verrucomicrobiia</taxon>
        <taxon>Verrucomicrobiales</taxon>
        <taxon>Rubritaleaceae</taxon>
        <taxon>Rubritalea</taxon>
    </lineage>
</organism>
<feature type="domain" description="DprA winged helix" evidence="3">
    <location>
        <begin position="301"/>
        <end position="359"/>
    </location>
</feature>
<dbReference type="PANTHER" id="PTHR43022">
    <property type="entry name" value="PROTEIN SMF"/>
    <property type="match status" value="1"/>
</dbReference>
<dbReference type="InterPro" id="IPR010994">
    <property type="entry name" value="RuvA_2-like"/>
</dbReference>
<dbReference type="InterPro" id="IPR036388">
    <property type="entry name" value="WH-like_DNA-bd_sf"/>
</dbReference>
<accession>A0ABW5E3N2</accession>
<dbReference type="PANTHER" id="PTHR43022:SF1">
    <property type="entry name" value="PROTEIN SMF"/>
    <property type="match status" value="1"/>
</dbReference>
<gene>
    <name evidence="4" type="primary">dprA</name>
    <name evidence="4" type="ORF">ACFSQZ_12145</name>
</gene>
<keyword evidence="5" id="KW-1185">Reference proteome</keyword>
<dbReference type="SUPFAM" id="SSF102405">
    <property type="entry name" value="MCP/YpsA-like"/>
    <property type="match status" value="1"/>
</dbReference>
<dbReference type="NCBIfam" id="TIGR00732">
    <property type="entry name" value="dprA"/>
    <property type="match status" value="1"/>
</dbReference>
<dbReference type="Gene3D" id="3.40.50.450">
    <property type="match status" value="1"/>
</dbReference>
<evidence type="ECO:0000256" key="1">
    <source>
        <dbReference type="ARBA" id="ARBA00006525"/>
    </source>
</evidence>
<evidence type="ECO:0000313" key="4">
    <source>
        <dbReference type="EMBL" id="MFD2277223.1"/>
    </source>
</evidence>
<comment type="caution">
    <text evidence="4">The sequence shown here is derived from an EMBL/GenBank/DDBJ whole genome shotgun (WGS) entry which is preliminary data.</text>
</comment>
<sequence>MNSREALIALNMLPKIGPIRVRRLLENLGSAEAILKAPSSQLIQVQGIGPETAQIISHWDQYIDLSAELNEASKRNITILTQEDSDYPSPLRNMYDPPLALYIWGEIEKNDKHAIAVVGSRRTTHYGQHAANKLTSELARSGFTIISGLARGIDTFAHQAALDAKGRTIAILGSGLAQLYPPQNMHLAERIADGNGAIISEFPLHTAPDKKTFPMRNRIVAAWSSAILVCECPQWSGSIITANLGAEMGKTIYAVPGPIDRPTSAGCNQLIRDGATLVSSSHDILEDFETLPLHPQLEIQPDSTPTPELDPTEQQILQVLSKDESLIDTIVERTQLPVPIVISTLLKLEMKRLILQLPGARYILR</sequence>
<evidence type="ECO:0000313" key="5">
    <source>
        <dbReference type="Proteomes" id="UP001597297"/>
    </source>
</evidence>
<proteinExistence type="inferred from homology"/>
<evidence type="ECO:0000259" key="3">
    <source>
        <dbReference type="Pfam" id="PF17782"/>
    </source>
</evidence>